<accession>A0A4D7JKY4</accession>
<feature type="domain" description="Multidrug resistance protein MdtA-like barrel-sandwich hybrid" evidence="5">
    <location>
        <begin position="79"/>
        <end position="198"/>
    </location>
</feature>
<dbReference type="PANTHER" id="PTHR30469">
    <property type="entry name" value="MULTIDRUG RESISTANCE PROTEIN MDTA"/>
    <property type="match status" value="1"/>
</dbReference>
<dbReference type="Pfam" id="PF25989">
    <property type="entry name" value="YknX_C"/>
    <property type="match status" value="1"/>
</dbReference>
<organism evidence="8 9">
    <name type="scientific">Mangrovivirga cuniculi</name>
    <dbReference type="NCBI Taxonomy" id="2715131"/>
    <lineage>
        <taxon>Bacteria</taxon>
        <taxon>Pseudomonadati</taxon>
        <taxon>Bacteroidota</taxon>
        <taxon>Cytophagia</taxon>
        <taxon>Cytophagales</taxon>
        <taxon>Mangrovivirgaceae</taxon>
        <taxon>Mangrovivirga</taxon>
    </lineage>
</organism>
<dbReference type="GO" id="GO:0015562">
    <property type="term" value="F:efflux transmembrane transporter activity"/>
    <property type="evidence" value="ECO:0007669"/>
    <property type="project" value="TreeGrafter"/>
</dbReference>
<evidence type="ECO:0000256" key="2">
    <source>
        <dbReference type="ARBA" id="ARBA00023054"/>
    </source>
</evidence>
<feature type="domain" description="Multidrug resistance protein MdtA-like alpha-helical hairpin" evidence="4">
    <location>
        <begin position="113"/>
        <end position="172"/>
    </location>
</feature>
<dbReference type="OrthoDB" id="9806939at2"/>
<keyword evidence="2" id="KW-0175">Coiled coil</keyword>
<dbReference type="Gene3D" id="6.10.140.1990">
    <property type="match status" value="1"/>
</dbReference>
<dbReference type="InterPro" id="IPR058637">
    <property type="entry name" value="YknX-like_C"/>
</dbReference>
<dbReference type="GO" id="GO:0019898">
    <property type="term" value="C:extrinsic component of membrane"/>
    <property type="evidence" value="ECO:0007669"/>
    <property type="project" value="InterPro"/>
</dbReference>
<feature type="domain" description="YknX-like C-terminal permuted SH3-like" evidence="7">
    <location>
        <begin position="291"/>
        <end position="356"/>
    </location>
</feature>
<keyword evidence="9" id="KW-1185">Reference proteome</keyword>
<dbReference type="Pfam" id="PF25954">
    <property type="entry name" value="Beta-barrel_RND_2"/>
    <property type="match status" value="1"/>
</dbReference>
<protein>
    <submittedName>
        <fullName evidence="8">Efflux transporter periplasmic adaptor subunit</fullName>
    </submittedName>
</protein>
<dbReference type="Gene3D" id="2.40.420.20">
    <property type="match status" value="1"/>
</dbReference>
<evidence type="ECO:0000259" key="4">
    <source>
        <dbReference type="Pfam" id="PF25876"/>
    </source>
</evidence>
<feature type="domain" description="CusB-like beta-barrel" evidence="6">
    <location>
        <begin position="212"/>
        <end position="283"/>
    </location>
</feature>
<dbReference type="GO" id="GO:1990961">
    <property type="term" value="P:xenobiotic detoxification by transmembrane export across the plasma membrane"/>
    <property type="evidence" value="ECO:0007669"/>
    <property type="project" value="InterPro"/>
</dbReference>
<sequence length="360" mass="39492">MSKTLKRTTAVIIIIVLAVVFIIFQKDIISGNKSNQPELKAGSSTSRAARKIPVNYIIAEEKLFKNQIAVTGKILANESVELRVERGGKVDKILFKEGDYVRKGQLLLATNVDDLKAQLSKARYNLELKEQTEYRQDELLKREAISQEEYDLALTELNTAVADVQLLKAEIAKSEVRAPFSGYIGLRYVSEGSYISPTTPIASLYSLNPAKIEFALPAKYIGTLSKGQSVDFTVEVSDKTFEGEVYAIEPGVDPATGATTVRAVAANENKELRPGQFTRVNINLEARENAILVPNQAVIPELDGHKVYLVENGKASVQKVNIGIRTPTEIEIMSGLNKGDSVITTGLLQINEGTPLELKN</sequence>
<dbReference type="GO" id="GO:1990281">
    <property type="term" value="C:efflux pump complex"/>
    <property type="evidence" value="ECO:0007669"/>
    <property type="project" value="TreeGrafter"/>
</dbReference>
<keyword evidence="3" id="KW-0812">Transmembrane</keyword>
<keyword evidence="3" id="KW-0472">Membrane</keyword>
<evidence type="ECO:0000313" key="9">
    <source>
        <dbReference type="Proteomes" id="UP000298616"/>
    </source>
</evidence>
<dbReference type="Gene3D" id="2.40.50.100">
    <property type="match status" value="1"/>
</dbReference>
<comment type="similarity">
    <text evidence="1">Belongs to the membrane fusion protein (MFP) (TC 8.A.1) family.</text>
</comment>
<dbReference type="Gene3D" id="2.40.30.170">
    <property type="match status" value="1"/>
</dbReference>
<dbReference type="InterPro" id="IPR006143">
    <property type="entry name" value="RND_pump_MFP"/>
</dbReference>
<dbReference type="InterPro" id="IPR058792">
    <property type="entry name" value="Beta-barrel_RND_2"/>
</dbReference>
<keyword evidence="3" id="KW-1133">Transmembrane helix</keyword>
<dbReference type="KEGG" id="fpf:DCC35_05020"/>
<dbReference type="Proteomes" id="UP000298616">
    <property type="component" value="Chromosome"/>
</dbReference>
<feature type="transmembrane region" description="Helical" evidence="3">
    <location>
        <begin position="7"/>
        <end position="24"/>
    </location>
</feature>
<dbReference type="EMBL" id="CP028923">
    <property type="protein sequence ID" value="QCK14150.1"/>
    <property type="molecule type" value="Genomic_DNA"/>
</dbReference>
<evidence type="ECO:0000313" key="8">
    <source>
        <dbReference type="EMBL" id="QCK14150.1"/>
    </source>
</evidence>
<dbReference type="NCBIfam" id="TIGR01730">
    <property type="entry name" value="RND_mfp"/>
    <property type="match status" value="1"/>
</dbReference>
<dbReference type="RefSeq" id="WP_137089743.1">
    <property type="nucleotide sequence ID" value="NZ_CP028923.1"/>
</dbReference>
<dbReference type="InterPro" id="IPR030190">
    <property type="entry name" value="MacA_alpha-hairpin_sf"/>
</dbReference>
<evidence type="ECO:0000259" key="7">
    <source>
        <dbReference type="Pfam" id="PF25989"/>
    </source>
</evidence>
<evidence type="ECO:0000259" key="5">
    <source>
        <dbReference type="Pfam" id="PF25917"/>
    </source>
</evidence>
<evidence type="ECO:0000256" key="3">
    <source>
        <dbReference type="SAM" id="Phobius"/>
    </source>
</evidence>
<reference evidence="8 9" key="1">
    <citation type="submission" date="2018-04" db="EMBL/GenBank/DDBJ databases">
        <title>Complete genome uncultured novel isolate.</title>
        <authorList>
            <person name="Merlino G."/>
        </authorList>
    </citation>
    <scope>NUCLEOTIDE SEQUENCE [LARGE SCALE GENOMIC DNA]</scope>
    <source>
        <strain evidence="9">R1DC9</strain>
    </source>
</reference>
<proteinExistence type="inferred from homology"/>
<dbReference type="GO" id="GO:0030313">
    <property type="term" value="C:cell envelope"/>
    <property type="evidence" value="ECO:0007669"/>
    <property type="project" value="UniProtKB-SubCell"/>
</dbReference>
<evidence type="ECO:0000256" key="1">
    <source>
        <dbReference type="ARBA" id="ARBA00009477"/>
    </source>
</evidence>
<dbReference type="AlphaFoldDB" id="A0A4D7JKY4"/>
<dbReference type="PANTHER" id="PTHR30469:SF36">
    <property type="entry name" value="BLL3903 PROTEIN"/>
    <property type="match status" value="1"/>
</dbReference>
<dbReference type="Pfam" id="PF25876">
    <property type="entry name" value="HH_MFP_RND"/>
    <property type="match status" value="1"/>
</dbReference>
<gene>
    <name evidence="8" type="ORF">DCC35_05020</name>
</gene>
<dbReference type="GO" id="GO:1990195">
    <property type="term" value="C:macrolide transmembrane transporter complex"/>
    <property type="evidence" value="ECO:0007669"/>
    <property type="project" value="InterPro"/>
</dbReference>
<dbReference type="SUPFAM" id="SSF111369">
    <property type="entry name" value="HlyD-like secretion proteins"/>
    <property type="match status" value="1"/>
</dbReference>
<dbReference type="InterPro" id="IPR058625">
    <property type="entry name" value="MdtA-like_BSH"/>
</dbReference>
<name>A0A4D7JKY4_9BACT</name>
<evidence type="ECO:0000259" key="6">
    <source>
        <dbReference type="Pfam" id="PF25954"/>
    </source>
</evidence>
<dbReference type="Pfam" id="PF25917">
    <property type="entry name" value="BSH_RND"/>
    <property type="match status" value="1"/>
</dbReference>
<dbReference type="InterPro" id="IPR058624">
    <property type="entry name" value="MdtA-like_HH"/>
</dbReference>